<evidence type="ECO:0000313" key="1">
    <source>
        <dbReference type="EMBL" id="CAJ1977845.1"/>
    </source>
</evidence>
<gene>
    <name evidence="1" type="ORF">AYBTSS11_LOCUS30015</name>
</gene>
<organism evidence="1 2">
    <name type="scientific">Sphenostylis stenocarpa</name>
    <dbReference type="NCBI Taxonomy" id="92480"/>
    <lineage>
        <taxon>Eukaryota</taxon>
        <taxon>Viridiplantae</taxon>
        <taxon>Streptophyta</taxon>
        <taxon>Embryophyta</taxon>
        <taxon>Tracheophyta</taxon>
        <taxon>Spermatophyta</taxon>
        <taxon>Magnoliopsida</taxon>
        <taxon>eudicotyledons</taxon>
        <taxon>Gunneridae</taxon>
        <taxon>Pentapetalae</taxon>
        <taxon>rosids</taxon>
        <taxon>fabids</taxon>
        <taxon>Fabales</taxon>
        <taxon>Fabaceae</taxon>
        <taxon>Papilionoideae</taxon>
        <taxon>50 kb inversion clade</taxon>
        <taxon>NPAAA clade</taxon>
        <taxon>indigoferoid/millettioid clade</taxon>
        <taxon>Phaseoleae</taxon>
        <taxon>Sphenostylis</taxon>
    </lineage>
</organism>
<feature type="non-terminal residue" evidence="1">
    <location>
        <position position="1"/>
    </location>
</feature>
<name>A0AA86W4Q0_9FABA</name>
<protein>
    <submittedName>
        <fullName evidence="1">Uncharacterized protein</fullName>
    </submittedName>
</protein>
<accession>A0AA86W4Q0</accession>
<reference evidence="1" key="1">
    <citation type="submission" date="2023-10" db="EMBL/GenBank/DDBJ databases">
        <authorList>
            <person name="Domelevo Entfellner J.-B."/>
        </authorList>
    </citation>
    <scope>NUCLEOTIDE SEQUENCE</scope>
</reference>
<keyword evidence="2" id="KW-1185">Reference proteome</keyword>
<evidence type="ECO:0000313" key="2">
    <source>
        <dbReference type="Proteomes" id="UP001189624"/>
    </source>
</evidence>
<proteinExistence type="predicted"/>
<dbReference type="EMBL" id="OY731407">
    <property type="protein sequence ID" value="CAJ1977845.1"/>
    <property type="molecule type" value="Genomic_DNA"/>
</dbReference>
<dbReference type="Proteomes" id="UP001189624">
    <property type="component" value="Chromosome 10"/>
</dbReference>
<dbReference type="Gramene" id="rna-AYBTSS11_LOCUS30015">
    <property type="protein sequence ID" value="CAJ1977845.1"/>
    <property type="gene ID" value="gene-AYBTSS11_LOCUS30015"/>
</dbReference>
<dbReference type="AlphaFoldDB" id="A0AA86W4Q0"/>
<sequence length="51" mass="6052">VIENSTVNVFAVWRPRRRHTVVNASRFFPLFEAFNFKLAAIEDRFSIIQKL</sequence>